<evidence type="ECO:0000256" key="4">
    <source>
        <dbReference type="ARBA" id="ARBA00038782"/>
    </source>
</evidence>
<dbReference type="EMBL" id="UFQS01000289">
    <property type="protein sequence ID" value="SSX02462.1"/>
    <property type="molecule type" value="Genomic_DNA"/>
</dbReference>
<evidence type="ECO:0000256" key="1">
    <source>
        <dbReference type="ARBA" id="ARBA00010537"/>
    </source>
</evidence>
<evidence type="ECO:0000256" key="2">
    <source>
        <dbReference type="ARBA" id="ARBA00022980"/>
    </source>
</evidence>
<dbReference type="Pfam" id="PF03946">
    <property type="entry name" value="Ribosomal_L11_N"/>
    <property type="match status" value="1"/>
</dbReference>
<dbReference type="PANTHER" id="PTHR11661">
    <property type="entry name" value="60S RIBOSOMAL PROTEIN L12"/>
    <property type="match status" value="1"/>
</dbReference>
<dbReference type="AlphaFoldDB" id="A0A336KEX6"/>
<dbReference type="InterPro" id="IPR020784">
    <property type="entry name" value="Ribosomal_uL11_N"/>
</dbReference>
<dbReference type="VEuPathDB" id="VectorBase:CSON007670"/>
<evidence type="ECO:0000313" key="10">
    <source>
        <dbReference type="EMBL" id="SSX02462.1"/>
    </source>
</evidence>
<dbReference type="GO" id="GO:0070180">
    <property type="term" value="F:large ribosomal subunit rRNA binding"/>
    <property type="evidence" value="ECO:0007669"/>
    <property type="project" value="TreeGrafter"/>
</dbReference>
<reference evidence="11" key="2">
    <citation type="submission" date="2018-07" db="EMBL/GenBank/DDBJ databases">
        <authorList>
            <person name="Quirk P.G."/>
            <person name="Krulwich T.A."/>
        </authorList>
    </citation>
    <scope>NUCLEOTIDE SEQUENCE</scope>
</reference>
<comment type="similarity">
    <text evidence="1 7">Belongs to the universal ribosomal protein uL11 family.</text>
</comment>
<evidence type="ECO:0000256" key="7">
    <source>
        <dbReference type="RuleBase" id="RU003978"/>
    </source>
</evidence>
<reference evidence="10" key="1">
    <citation type="submission" date="2018-04" db="EMBL/GenBank/DDBJ databases">
        <authorList>
            <person name="Go L.Y."/>
            <person name="Mitchell J.A."/>
        </authorList>
    </citation>
    <scope>NUCLEOTIDE SEQUENCE</scope>
    <source>
        <tissue evidence="10">Whole organism</tissue>
    </source>
</reference>
<comment type="subunit">
    <text evidence="4">Component of the mitochondrial ribosome large subunit (39S) which comprises a 16S rRNA and about 50 distinct proteins.</text>
</comment>
<dbReference type="InterPro" id="IPR006519">
    <property type="entry name" value="Ribosomal_uL11_bac-typ"/>
</dbReference>
<dbReference type="SUPFAM" id="SSF54747">
    <property type="entry name" value="Ribosomal L11/L12e N-terminal domain"/>
    <property type="match status" value="1"/>
</dbReference>
<sequence length="305" mass="34034">MSKAVGKMRTLKKAVEKVNHTTKLKTNVPAGMAAAGPPLGPQLGQRGINIAAFVKDFNERTKDIKEGIPIPCRIYVNSDRSYTLVTHYPPATYYLKQAAGIQRGAMNPRHEVSGKITLKHLYEIAQIKIQDPCNALFTLEQMCKTLIGVARSCGIEVVKHLDKDEYAQFLEERKEIVARQKQELQEKREAKMLRTEAASYSPQCLSKRGSRTTGLCIALRFRFERPSEPKKGTGFFELISIGVSSSSSACVRSNFRIPNLLCFLQSVSDRFFLPKTTSLKFVVPTSLDVIKVIVFGASKQPKPPK</sequence>
<keyword evidence="3 7" id="KW-0687">Ribonucleoprotein</keyword>
<evidence type="ECO:0000256" key="3">
    <source>
        <dbReference type="ARBA" id="ARBA00023274"/>
    </source>
</evidence>
<dbReference type="GO" id="GO:0006412">
    <property type="term" value="P:translation"/>
    <property type="evidence" value="ECO:0007669"/>
    <property type="project" value="InterPro"/>
</dbReference>
<dbReference type="GO" id="GO:0003735">
    <property type="term" value="F:structural constituent of ribosome"/>
    <property type="evidence" value="ECO:0007669"/>
    <property type="project" value="InterPro"/>
</dbReference>
<dbReference type="GO" id="GO:0005762">
    <property type="term" value="C:mitochondrial large ribosomal subunit"/>
    <property type="evidence" value="ECO:0007669"/>
    <property type="project" value="TreeGrafter"/>
</dbReference>
<dbReference type="InterPro" id="IPR036796">
    <property type="entry name" value="Ribosomal_uL11_N_sf"/>
</dbReference>
<dbReference type="SMART" id="SM00649">
    <property type="entry name" value="RL11"/>
    <property type="match status" value="1"/>
</dbReference>
<protein>
    <recommendedName>
        <fullName evidence="5">Large ribosomal subunit protein uL11m</fullName>
    </recommendedName>
    <alternativeName>
        <fullName evidence="6">39S ribosomal protein L11, mitochondrial</fullName>
    </alternativeName>
</protein>
<evidence type="ECO:0000259" key="8">
    <source>
        <dbReference type="Pfam" id="PF00298"/>
    </source>
</evidence>
<dbReference type="NCBIfam" id="TIGR01632">
    <property type="entry name" value="L11_bact"/>
    <property type="match status" value="1"/>
</dbReference>
<dbReference type="Gene3D" id="3.30.1550.10">
    <property type="entry name" value="Ribosomal protein L11/L12, N-terminal domain"/>
    <property type="match status" value="1"/>
</dbReference>
<dbReference type="PANTHER" id="PTHR11661:SF1">
    <property type="entry name" value="LARGE RIBOSOMAL SUBUNIT PROTEIN UL11M"/>
    <property type="match status" value="1"/>
</dbReference>
<keyword evidence="2 7" id="KW-0689">Ribosomal protein</keyword>
<dbReference type="Gene3D" id="1.10.10.250">
    <property type="entry name" value="Ribosomal protein L11, C-terminal domain"/>
    <property type="match status" value="1"/>
</dbReference>
<feature type="domain" description="Large ribosomal subunit protein uL11 N-terminal" evidence="9">
    <location>
        <begin position="25"/>
        <end position="82"/>
    </location>
</feature>
<evidence type="ECO:0000256" key="6">
    <source>
        <dbReference type="ARBA" id="ARBA00041455"/>
    </source>
</evidence>
<feature type="domain" description="Large ribosomal subunit protein uL11 C-terminal" evidence="8">
    <location>
        <begin position="88"/>
        <end position="157"/>
    </location>
</feature>
<dbReference type="Pfam" id="PF00298">
    <property type="entry name" value="Ribosomal_L11"/>
    <property type="match status" value="1"/>
</dbReference>
<dbReference type="InterPro" id="IPR000911">
    <property type="entry name" value="Ribosomal_uL11"/>
</dbReference>
<dbReference type="InterPro" id="IPR036769">
    <property type="entry name" value="Ribosomal_uL11_C_sf"/>
</dbReference>
<evidence type="ECO:0000256" key="5">
    <source>
        <dbReference type="ARBA" id="ARBA00040104"/>
    </source>
</evidence>
<evidence type="ECO:0000313" key="11">
    <source>
        <dbReference type="EMBL" id="SSX22836.1"/>
    </source>
</evidence>
<proteinExistence type="inferred from homology"/>
<accession>A0A336KEX6</accession>
<dbReference type="CDD" id="cd00349">
    <property type="entry name" value="Ribosomal_L11"/>
    <property type="match status" value="1"/>
</dbReference>
<organism evidence="10">
    <name type="scientific">Culicoides sonorensis</name>
    <name type="common">Biting midge</name>
    <dbReference type="NCBI Taxonomy" id="179676"/>
    <lineage>
        <taxon>Eukaryota</taxon>
        <taxon>Metazoa</taxon>
        <taxon>Ecdysozoa</taxon>
        <taxon>Arthropoda</taxon>
        <taxon>Hexapoda</taxon>
        <taxon>Insecta</taxon>
        <taxon>Pterygota</taxon>
        <taxon>Neoptera</taxon>
        <taxon>Endopterygota</taxon>
        <taxon>Diptera</taxon>
        <taxon>Nematocera</taxon>
        <taxon>Chironomoidea</taxon>
        <taxon>Ceratopogonidae</taxon>
        <taxon>Ceratopogoninae</taxon>
        <taxon>Culicoides</taxon>
        <taxon>Monoculicoides</taxon>
    </lineage>
</organism>
<dbReference type="EMBL" id="UFQT01000289">
    <property type="protein sequence ID" value="SSX22836.1"/>
    <property type="molecule type" value="Genomic_DNA"/>
</dbReference>
<name>A0A336KEX6_CULSO</name>
<evidence type="ECO:0000259" key="9">
    <source>
        <dbReference type="Pfam" id="PF03946"/>
    </source>
</evidence>
<dbReference type="InterPro" id="IPR020783">
    <property type="entry name" value="Ribosomal_uL11_C"/>
</dbReference>
<dbReference type="HAMAP" id="MF_00736">
    <property type="entry name" value="Ribosomal_uL11"/>
    <property type="match status" value="1"/>
</dbReference>
<dbReference type="FunFam" id="1.10.10.250:FF:000008">
    <property type="entry name" value="39S ribosomal protein L11, mitochondrial"/>
    <property type="match status" value="1"/>
</dbReference>
<dbReference type="SUPFAM" id="SSF46906">
    <property type="entry name" value="Ribosomal protein L11, C-terminal domain"/>
    <property type="match status" value="1"/>
</dbReference>
<gene>
    <name evidence="10" type="primary">CSON007670</name>
</gene>